<dbReference type="Pfam" id="PF01425">
    <property type="entry name" value="Amidase"/>
    <property type="match status" value="1"/>
</dbReference>
<sequence length="491" mass="54701">MSYRYISMPVYRLIEEFSSDVNKVFEYIDAIYDRIERVENKIRAFITIIPREHIYNNVEALLKKIKSSGSAVPKLFGVMIGIKDNITTMGIRTTCGSKILENYIPPYDATVIVKLKNAGVFIHGKTNMDEFAMGSTTETSAFYPTRNPWDLNRSPGGSSGGSGAALAAGEASIALGSDTGGSIRNPAAYTMVYGLKPTYGLVSRFGLIAYASSMDQIGPMARNTTDLALLLSIISGNDPKDSTSLPIESIDYVKALDDYMYKEPRLRIGIFKELFEGSDDCVKKTVYNSVDKLCSYHDCIEISMPYTKEAVAAYYIIAMAEASSNLARFDGIRYGLKTHIDGRNWVDVYTEIRTKGFGYEVKKRIALGAYVLSMGYRDMYYIRALRFRRMLREKLDDVFHNVDAVASPTMPIPPPRLGEFFEDPLKIYLADISTVIANLSGYPAISIPAGFCNNLPVGLQLMSRPLSEPILLYLSAQLEDRTKLRDIIAEV</sequence>
<dbReference type="PANTHER" id="PTHR11895:SF7">
    <property type="entry name" value="GLUTAMYL-TRNA(GLN) AMIDOTRANSFERASE SUBUNIT A, MITOCHONDRIAL"/>
    <property type="match status" value="1"/>
</dbReference>
<dbReference type="GO" id="GO:0005524">
    <property type="term" value="F:ATP binding"/>
    <property type="evidence" value="ECO:0007669"/>
    <property type="project" value="UniProtKB-KW"/>
</dbReference>
<dbReference type="PROSITE" id="PS00571">
    <property type="entry name" value="AMIDASES"/>
    <property type="match status" value="1"/>
</dbReference>
<dbReference type="GO" id="GO:0016740">
    <property type="term" value="F:transferase activity"/>
    <property type="evidence" value="ECO:0007669"/>
    <property type="project" value="UniProtKB-KW"/>
</dbReference>
<evidence type="ECO:0000256" key="6">
    <source>
        <dbReference type="ARBA" id="ARBA00047407"/>
    </source>
</evidence>
<evidence type="ECO:0000256" key="3">
    <source>
        <dbReference type="ARBA" id="ARBA00022741"/>
    </source>
</evidence>
<gene>
    <name evidence="7 9" type="primary">gatA</name>
    <name evidence="9" type="ORF">ENM84_07190</name>
</gene>
<evidence type="ECO:0000256" key="2">
    <source>
        <dbReference type="ARBA" id="ARBA00022598"/>
    </source>
</evidence>
<dbReference type="Gene3D" id="3.90.1300.10">
    <property type="entry name" value="Amidase signature (AS) domain"/>
    <property type="match status" value="1"/>
</dbReference>
<dbReference type="SUPFAM" id="SSF75304">
    <property type="entry name" value="Amidase signature (AS) enzymes"/>
    <property type="match status" value="1"/>
</dbReference>
<proteinExistence type="inferred from homology"/>
<comment type="function">
    <text evidence="7">Allows the formation of correctly charged Gln-tRNA(Gln) through the transamidation of misacylated Glu-tRNA(Gln) in organisms which lack glutaminyl-tRNA synthetase. The reaction takes place in the presence of glutamine and ATP through an activated gamma-phospho-Glu-tRNA(Gln).</text>
</comment>
<evidence type="ECO:0000256" key="1">
    <source>
        <dbReference type="ARBA" id="ARBA00008069"/>
    </source>
</evidence>
<keyword evidence="4 7" id="KW-0067">ATP-binding</keyword>
<dbReference type="InterPro" id="IPR020556">
    <property type="entry name" value="Amidase_CS"/>
</dbReference>
<dbReference type="InterPro" id="IPR000120">
    <property type="entry name" value="Amidase"/>
</dbReference>
<comment type="caution">
    <text evidence="9">The sequence shown here is derived from an EMBL/GenBank/DDBJ whole genome shotgun (WGS) entry which is preliminary data.</text>
</comment>
<comment type="subunit">
    <text evidence="7">Heterotrimer of A, B and C subunits.</text>
</comment>
<protein>
    <recommendedName>
        <fullName evidence="7">Glutamyl-tRNA(Gln) amidotransferase subunit A</fullName>
        <shortName evidence="7">Glu-ADT subunit A</shortName>
        <ecNumber evidence="7">6.3.5.7</ecNumber>
    </recommendedName>
</protein>
<dbReference type="GO" id="GO:0030956">
    <property type="term" value="C:glutamyl-tRNA(Gln) amidotransferase complex"/>
    <property type="evidence" value="ECO:0007669"/>
    <property type="project" value="InterPro"/>
</dbReference>
<keyword evidence="3 7" id="KW-0547">Nucleotide-binding</keyword>
<reference evidence="9" key="1">
    <citation type="journal article" date="2020" name="mSystems">
        <title>Genome- and Community-Level Interaction Insights into Carbon Utilization and Element Cycling Functions of Hydrothermarchaeota in Hydrothermal Sediment.</title>
        <authorList>
            <person name="Zhou Z."/>
            <person name="Liu Y."/>
            <person name="Xu W."/>
            <person name="Pan J."/>
            <person name="Luo Z.H."/>
            <person name="Li M."/>
        </authorList>
    </citation>
    <scope>NUCLEOTIDE SEQUENCE [LARGE SCALE GENOMIC DNA]</scope>
    <source>
        <strain evidence="9">SpSt-1121</strain>
    </source>
</reference>
<feature type="active site" description="Charge relay system" evidence="7">
    <location>
        <position position="158"/>
    </location>
</feature>
<dbReference type="InterPro" id="IPR036928">
    <property type="entry name" value="AS_sf"/>
</dbReference>
<dbReference type="NCBIfam" id="TIGR00132">
    <property type="entry name" value="gatA"/>
    <property type="match status" value="1"/>
</dbReference>
<evidence type="ECO:0000256" key="5">
    <source>
        <dbReference type="ARBA" id="ARBA00022917"/>
    </source>
</evidence>
<evidence type="ECO:0000256" key="4">
    <source>
        <dbReference type="ARBA" id="ARBA00022840"/>
    </source>
</evidence>
<comment type="similarity">
    <text evidence="1 7">Belongs to the amidase family. GatA subfamily.</text>
</comment>
<evidence type="ECO:0000256" key="7">
    <source>
        <dbReference type="HAMAP-Rule" id="MF_00120"/>
    </source>
</evidence>
<evidence type="ECO:0000259" key="8">
    <source>
        <dbReference type="Pfam" id="PF01425"/>
    </source>
</evidence>
<dbReference type="HAMAP" id="MF_00120">
    <property type="entry name" value="GatA"/>
    <property type="match status" value="1"/>
</dbReference>
<dbReference type="PANTHER" id="PTHR11895">
    <property type="entry name" value="TRANSAMIDASE"/>
    <property type="match status" value="1"/>
</dbReference>
<feature type="domain" description="Amidase" evidence="8">
    <location>
        <begin position="27"/>
        <end position="472"/>
    </location>
</feature>
<comment type="catalytic activity">
    <reaction evidence="6 7">
        <text>L-glutamyl-tRNA(Gln) + L-glutamine + ATP + H2O = L-glutaminyl-tRNA(Gln) + L-glutamate + ADP + phosphate + H(+)</text>
        <dbReference type="Rhea" id="RHEA:17521"/>
        <dbReference type="Rhea" id="RHEA-COMP:9681"/>
        <dbReference type="Rhea" id="RHEA-COMP:9684"/>
        <dbReference type="ChEBI" id="CHEBI:15377"/>
        <dbReference type="ChEBI" id="CHEBI:15378"/>
        <dbReference type="ChEBI" id="CHEBI:29985"/>
        <dbReference type="ChEBI" id="CHEBI:30616"/>
        <dbReference type="ChEBI" id="CHEBI:43474"/>
        <dbReference type="ChEBI" id="CHEBI:58359"/>
        <dbReference type="ChEBI" id="CHEBI:78520"/>
        <dbReference type="ChEBI" id="CHEBI:78521"/>
        <dbReference type="ChEBI" id="CHEBI:456216"/>
        <dbReference type="EC" id="6.3.5.7"/>
    </reaction>
</comment>
<dbReference type="EMBL" id="DRZI01000310">
    <property type="protein sequence ID" value="HHP82431.1"/>
    <property type="molecule type" value="Genomic_DNA"/>
</dbReference>
<dbReference type="GO" id="GO:0006412">
    <property type="term" value="P:translation"/>
    <property type="evidence" value="ECO:0007669"/>
    <property type="project" value="UniProtKB-UniRule"/>
</dbReference>
<dbReference type="GO" id="GO:0050567">
    <property type="term" value="F:glutaminyl-tRNA synthase (glutamine-hydrolyzing) activity"/>
    <property type="evidence" value="ECO:0007669"/>
    <property type="project" value="UniProtKB-UniRule"/>
</dbReference>
<accession>A0A7C5TIW0</accession>
<dbReference type="EC" id="6.3.5.7" evidence="7"/>
<evidence type="ECO:0000313" key="9">
    <source>
        <dbReference type="EMBL" id="HHP82431.1"/>
    </source>
</evidence>
<name>A0A7C5TIW0_9CREN</name>
<organism evidence="9">
    <name type="scientific">Ignisphaera aggregans</name>
    <dbReference type="NCBI Taxonomy" id="334771"/>
    <lineage>
        <taxon>Archaea</taxon>
        <taxon>Thermoproteota</taxon>
        <taxon>Thermoprotei</taxon>
        <taxon>Desulfurococcales</taxon>
        <taxon>Desulfurococcaceae</taxon>
        <taxon>Ignisphaera</taxon>
    </lineage>
</organism>
<dbReference type="InterPro" id="IPR004412">
    <property type="entry name" value="GatA"/>
</dbReference>
<dbReference type="InterPro" id="IPR023631">
    <property type="entry name" value="Amidase_dom"/>
</dbReference>
<keyword evidence="9" id="KW-0808">Transferase</keyword>
<keyword evidence="2 7" id="KW-0436">Ligase</keyword>
<feature type="active site" description="Charge relay system" evidence="7">
    <location>
        <position position="83"/>
    </location>
</feature>
<feature type="active site" description="Acyl-ester intermediate" evidence="7">
    <location>
        <position position="182"/>
    </location>
</feature>
<dbReference type="AlphaFoldDB" id="A0A7C5TIW0"/>
<keyword evidence="5 7" id="KW-0648">Protein biosynthesis</keyword>